<comment type="caution">
    <text evidence="1">The sequence shown here is derived from an EMBL/GenBank/DDBJ whole genome shotgun (WGS) entry which is preliminary data.</text>
</comment>
<dbReference type="AlphaFoldDB" id="A0A8S0X844"/>
<name>A0A8S0X844_9GAMM</name>
<dbReference type="Proteomes" id="UP000494216">
    <property type="component" value="Unassembled WGS sequence"/>
</dbReference>
<dbReference type="RefSeq" id="WP_217426455.1">
    <property type="nucleotide sequence ID" value="NZ_CADCXN010000055.1"/>
</dbReference>
<evidence type="ECO:0000313" key="1">
    <source>
        <dbReference type="EMBL" id="CAA9890710.1"/>
    </source>
</evidence>
<dbReference type="SUPFAM" id="SSF52540">
    <property type="entry name" value="P-loop containing nucleoside triphosphate hydrolases"/>
    <property type="match status" value="1"/>
</dbReference>
<dbReference type="Gene3D" id="3.40.50.300">
    <property type="entry name" value="P-loop containing nucleotide triphosphate hydrolases"/>
    <property type="match status" value="1"/>
</dbReference>
<proteinExistence type="predicted"/>
<dbReference type="EMBL" id="CADCXN010000055">
    <property type="protein sequence ID" value="CAA9890710.1"/>
    <property type="molecule type" value="Genomic_DNA"/>
</dbReference>
<dbReference type="PANTHER" id="PTHR32114:SF2">
    <property type="entry name" value="ABC TRANSPORTER ABCH.3"/>
    <property type="match status" value="1"/>
</dbReference>
<dbReference type="InterPro" id="IPR027417">
    <property type="entry name" value="P-loop_NTPase"/>
</dbReference>
<dbReference type="Pfam" id="PF13558">
    <property type="entry name" value="SbcC_Walker_B"/>
    <property type="match status" value="1"/>
</dbReference>
<sequence length="116" mass="12566">MTSRRYAVQRVPGSDLELQIIGRDMADDVRSVHSLSGGESFLVSLALALGLASLSSNKTRVESLFIDKGFDSLDPETLDIAIASLDTLQSLGRKVGVIWHVPILVKRISAKVMVKS</sequence>
<protein>
    <recommendedName>
        <fullName evidence="3">Exonuclease SbcC</fullName>
    </recommendedName>
</protein>
<evidence type="ECO:0008006" key="3">
    <source>
        <dbReference type="Google" id="ProtNLM"/>
    </source>
</evidence>
<dbReference type="PANTHER" id="PTHR32114">
    <property type="entry name" value="ABC TRANSPORTER ABCH.3"/>
    <property type="match status" value="1"/>
</dbReference>
<accession>A0A8S0X844</accession>
<keyword evidence="2" id="KW-1185">Reference proteome</keyword>
<gene>
    <name evidence="1" type="ORF">METHB2_270040</name>
</gene>
<organism evidence="1 2">
    <name type="scientific">Candidatus Methylobacter favarea</name>
    <dbReference type="NCBI Taxonomy" id="2707345"/>
    <lineage>
        <taxon>Bacteria</taxon>
        <taxon>Pseudomonadati</taxon>
        <taxon>Pseudomonadota</taxon>
        <taxon>Gammaproteobacteria</taxon>
        <taxon>Methylococcales</taxon>
        <taxon>Methylococcaceae</taxon>
        <taxon>Methylobacter</taxon>
    </lineage>
</organism>
<reference evidence="1 2" key="1">
    <citation type="submission" date="2020-02" db="EMBL/GenBank/DDBJ databases">
        <authorList>
            <person name="Hogendoorn C."/>
        </authorList>
    </citation>
    <scope>NUCLEOTIDE SEQUENCE [LARGE SCALE GENOMIC DNA]</scope>
    <source>
        <strain evidence="1">METHB21</strain>
    </source>
</reference>
<evidence type="ECO:0000313" key="2">
    <source>
        <dbReference type="Proteomes" id="UP000494216"/>
    </source>
</evidence>